<dbReference type="AlphaFoldDB" id="A0AAD5NEB8"/>
<organism evidence="2 3">
    <name type="scientific">Acer negundo</name>
    <name type="common">Box elder</name>
    <dbReference type="NCBI Taxonomy" id="4023"/>
    <lineage>
        <taxon>Eukaryota</taxon>
        <taxon>Viridiplantae</taxon>
        <taxon>Streptophyta</taxon>
        <taxon>Embryophyta</taxon>
        <taxon>Tracheophyta</taxon>
        <taxon>Spermatophyta</taxon>
        <taxon>Magnoliopsida</taxon>
        <taxon>eudicotyledons</taxon>
        <taxon>Gunneridae</taxon>
        <taxon>Pentapetalae</taxon>
        <taxon>rosids</taxon>
        <taxon>malvids</taxon>
        <taxon>Sapindales</taxon>
        <taxon>Sapindaceae</taxon>
        <taxon>Hippocastanoideae</taxon>
        <taxon>Acereae</taxon>
        <taxon>Acer</taxon>
    </lineage>
</organism>
<gene>
    <name evidence="2" type="ORF">LWI28_000027</name>
</gene>
<reference evidence="2" key="2">
    <citation type="submission" date="2023-02" db="EMBL/GenBank/DDBJ databases">
        <authorList>
            <person name="Swenson N.G."/>
            <person name="Wegrzyn J.L."/>
            <person name="Mcevoy S.L."/>
        </authorList>
    </citation>
    <scope>NUCLEOTIDE SEQUENCE</scope>
    <source>
        <strain evidence="2">91603</strain>
        <tissue evidence="2">Leaf</tissue>
    </source>
</reference>
<name>A0AAD5NEB8_ACENE</name>
<evidence type="ECO:0000313" key="2">
    <source>
        <dbReference type="EMBL" id="KAI9152719.1"/>
    </source>
</evidence>
<proteinExistence type="predicted"/>
<evidence type="ECO:0000313" key="3">
    <source>
        <dbReference type="Proteomes" id="UP001064489"/>
    </source>
</evidence>
<sequence>MKPKREIDRELSTVCAASEGRSTESTKHRRKGRSGGFRHQGRWNVILGFSLQASWGFFSTTAVCCVCWRSSSFTLNINQIHCG</sequence>
<evidence type="ECO:0000256" key="1">
    <source>
        <dbReference type="SAM" id="MobiDB-lite"/>
    </source>
</evidence>
<keyword evidence="3" id="KW-1185">Reference proteome</keyword>
<dbReference type="EMBL" id="JAJSOW010000108">
    <property type="protein sequence ID" value="KAI9152719.1"/>
    <property type="molecule type" value="Genomic_DNA"/>
</dbReference>
<reference evidence="2" key="1">
    <citation type="journal article" date="2022" name="Plant J.">
        <title>Strategies of tolerance reflected in two North American maple genomes.</title>
        <authorList>
            <person name="McEvoy S.L."/>
            <person name="Sezen U.U."/>
            <person name="Trouern-Trend A."/>
            <person name="McMahon S.M."/>
            <person name="Schaberg P.G."/>
            <person name="Yang J."/>
            <person name="Wegrzyn J.L."/>
            <person name="Swenson N.G."/>
        </authorList>
    </citation>
    <scope>NUCLEOTIDE SEQUENCE</scope>
    <source>
        <strain evidence="2">91603</strain>
    </source>
</reference>
<accession>A0AAD5NEB8</accession>
<comment type="caution">
    <text evidence="2">The sequence shown here is derived from an EMBL/GenBank/DDBJ whole genome shotgun (WGS) entry which is preliminary data.</text>
</comment>
<protein>
    <submittedName>
        <fullName evidence="2">Uncharacterized protein</fullName>
    </submittedName>
</protein>
<feature type="region of interest" description="Disordered" evidence="1">
    <location>
        <begin position="17"/>
        <end position="38"/>
    </location>
</feature>
<dbReference type="Proteomes" id="UP001064489">
    <property type="component" value="Chromosome 11"/>
</dbReference>